<protein>
    <submittedName>
        <fullName evidence="1">Uncharacterized protein</fullName>
    </submittedName>
</protein>
<keyword evidence="2" id="KW-1185">Reference proteome</keyword>
<evidence type="ECO:0000313" key="2">
    <source>
        <dbReference type="Proteomes" id="UP000294114"/>
    </source>
</evidence>
<sequence>MSLDDEGWVPEACTLPTAERPLRVAEFDDLFTTALRGQTRLSSTAARWEFAAGSAAVVRDLIERESGCCSFFTFLISATDDAVLVDVRVPVGHEAVLDGLTDRAGHRGTVR</sequence>
<comment type="caution">
    <text evidence="1">The sequence shown here is derived from an EMBL/GenBank/DDBJ whole genome shotgun (WGS) entry which is preliminary data.</text>
</comment>
<accession>A0A4Q8BDE9</accession>
<proteinExistence type="predicted"/>
<dbReference type="EMBL" id="SHLD01000001">
    <property type="protein sequence ID" value="RZU75912.1"/>
    <property type="molecule type" value="Genomic_DNA"/>
</dbReference>
<reference evidence="1 2" key="1">
    <citation type="submission" date="2019-02" db="EMBL/GenBank/DDBJ databases">
        <title>Sequencing the genomes of 1000 actinobacteria strains.</title>
        <authorList>
            <person name="Klenk H.-P."/>
        </authorList>
    </citation>
    <scope>NUCLEOTIDE SEQUENCE [LARGE SCALE GENOMIC DNA]</scope>
    <source>
        <strain evidence="1 2">DSM 45612</strain>
    </source>
</reference>
<name>A0A4Q8BDE9_9ACTN</name>
<gene>
    <name evidence="1" type="ORF">EV384_4487</name>
</gene>
<dbReference type="RefSeq" id="WP_207232410.1">
    <property type="nucleotide sequence ID" value="NZ_SHLD01000001.1"/>
</dbReference>
<evidence type="ECO:0000313" key="1">
    <source>
        <dbReference type="EMBL" id="RZU75912.1"/>
    </source>
</evidence>
<dbReference type="Proteomes" id="UP000294114">
    <property type="component" value="Unassembled WGS sequence"/>
</dbReference>
<dbReference type="AlphaFoldDB" id="A0A4Q8BDE9"/>
<organism evidence="1 2">
    <name type="scientific">Micromonospora kangleipakensis</name>
    <dbReference type="NCBI Taxonomy" id="1077942"/>
    <lineage>
        <taxon>Bacteria</taxon>
        <taxon>Bacillati</taxon>
        <taxon>Actinomycetota</taxon>
        <taxon>Actinomycetes</taxon>
        <taxon>Micromonosporales</taxon>
        <taxon>Micromonosporaceae</taxon>
        <taxon>Micromonospora</taxon>
    </lineage>
</organism>